<evidence type="ECO:0000256" key="1">
    <source>
        <dbReference type="SAM" id="Coils"/>
    </source>
</evidence>
<dbReference type="STRING" id="1043493.SAMN05421637_0876"/>
<dbReference type="InterPro" id="IPR025645">
    <property type="entry name" value="DUF4349"/>
</dbReference>
<protein>
    <recommendedName>
        <fullName evidence="4">DUF4349 domain-containing protein</fullName>
    </recommendedName>
</protein>
<evidence type="ECO:0000259" key="4">
    <source>
        <dbReference type="Pfam" id="PF14257"/>
    </source>
</evidence>
<dbReference type="Pfam" id="PF14257">
    <property type="entry name" value="DUF4349"/>
    <property type="match status" value="1"/>
</dbReference>
<keyword evidence="6" id="KW-1185">Reference proteome</keyword>
<feature type="compositionally biased region" description="Low complexity" evidence="2">
    <location>
        <begin position="306"/>
        <end position="323"/>
    </location>
</feature>
<evidence type="ECO:0000256" key="3">
    <source>
        <dbReference type="SAM" id="Phobius"/>
    </source>
</evidence>
<feature type="transmembrane region" description="Helical" evidence="3">
    <location>
        <begin position="263"/>
        <end position="295"/>
    </location>
</feature>
<dbReference type="PROSITE" id="PS51257">
    <property type="entry name" value="PROKAR_LIPOPROTEIN"/>
    <property type="match status" value="1"/>
</dbReference>
<organism evidence="5 6">
    <name type="scientific">Demequina mangrovi</name>
    <dbReference type="NCBI Taxonomy" id="1043493"/>
    <lineage>
        <taxon>Bacteria</taxon>
        <taxon>Bacillati</taxon>
        <taxon>Actinomycetota</taxon>
        <taxon>Actinomycetes</taxon>
        <taxon>Micrococcales</taxon>
        <taxon>Demequinaceae</taxon>
        <taxon>Demequina</taxon>
    </lineage>
</organism>
<name>A0A1H6W7G8_9MICO</name>
<sequence>MSAMSTRVDANSRPLRRGAVVASILALAWALAGCSSSAEDSGGEADSMGYAGREEAAVAGDAMADEAAETEDLGGDGAADSDRAIIVTGSMYMTVEDPIAAADRAASLVEGAGGRVDARSETAATEYDGGAAWLTLRIPANGLDSMVDRLRGLGTVDEFSTDSADVTQQVTDLEAQISTLRASTARIEGLLAEASSIRDIITLEDELDSRQSQLESLEARQRGLDDQVSMSTIDLSLTTEPVVIVDDSPHTFGTGLASGWNGLVAFLGGALVIAGVLLPWLVTAGIVATVVLLAVRASKDRKRRAAAATTAEQAPPEEAVPAGGPSGRDD</sequence>
<reference evidence="6" key="1">
    <citation type="submission" date="2016-10" db="EMBL/GenBank/DDBJ databases">
        <authorList>
            <person name="Varghese N."/>
        </authorList>
    </citation>
    <scope>NUCLEOTIDE SEQUENCE [LARGE SCALE GENOMIC DNA]</scope>
    <source>
        <strain evidence="6">DSM 24868</strain>
    </source>
</reference>
<evidence type="ECO:0000313" key="6">
    <source>
        <dbReference type="Proteomes" id="UP000183315"/>
    </source>
</evidence>
<dbReference type="OrthoDB" id="186919at2"/>
<feature type="region of interest" description="Disordered" evidence="2">
    <location>
        <begin position="304"/>
        <end position="330"/>
    </location>
</feature>
<accession>A0A1H6W7G8</accession>
<gene>
    <name evidence="5" type="ORF">SAMN05421637_0876</name>
</gene>
<proteinExistence type="predicted"/>
<evidence type="ECO:0000313" key="5">
    <source>
        <dbReference type="EMBL" id="SEJ12843.1"/>
    </source>
</evidence>
<feature type="domain" description="DUF4349" evidence="4">
    <location>
        <begin position="83"/>
        <end position="291"/>
    </location>
</feature>
<keyword evidence="3" id="KW-1133">Transmembrane helix</keyword>
<evidence type="ECO:0000256" key="2">
    <source>
        <dbReference type="SAM" id="MobiDB-lite"/>
    </source>
</evidence>
<feature type="coiled-coil region" evidence="1">
    <location>
        <begin position="200"/>
        <end position="227"/>
    </location>
</feature>
<keyword evidence="3" id="KW-0812">Transmembrane</keyword>
<dbReference type="AlphaFoldDB" id="A0A1H6W7G8"/>
<dbReference type="eggNOG" id="COG3206">
    <property type="taxonomic scope" value="Bacteria"/>
</dbReference>
<keyword evidence="1" id="KW-0175">Coiled coil</keyword>
<keyword evidence="3" id="KW-0472">Membrane</keyword>
<dbReference type="EMBL" id="FNZI01000002">
    <property type="protein sequence ID" value="SEJ12843.1"/>
    <property type="molecule type" value="Genomic_DNA"/>
</dbReference>
<dbReference type="Gene3D" id="1.10.287.1490">
    <property type="match status" value="1"/>
</dbReference>
<dbReference type="Proteomes" id="UP000183315">
    <property type="component" value="Unassembled WGS sequence"/>
</dbReference>